<keyword evidence="2" id="KW-0325">Glycoprotein</keyword>
<gene>
    <name evidence="5" type="primary">plyC</name>
    <name evidence="5" type="ORF">CTA1_12960</name>
</gene>
<comment type="caution">
    <text evidence="5">The sequence shown here is derived from an EMBL/GenBank/DDBJ whole genome shotgun (WGS) entry which is preliminary data.</text>
</comment>
<dbReference type="PANTHER" id="PTHR42970:SF1">
    <property type="entry name" value="PECTATE LYASE C-RELATED"/>
    <property type="match status" value="1"/>
</dbReference>
<dbReference type="EMBL" id="PJEX01000558">
    <property type="protein sequence ID" value="TKW49365.1"/>
    <property type="molecule type" value="Genomic_DNA"/>
</dbReference>
<feature type="compositionally biased region" description="Low complexity" evidence="3">
    <location>
        <begin position="19"/>
        <end position="47"/>
    </location>
</feature>
<evidence type="ECO:0000256" key="2">
    <source>
        <dbReference type="ARBA" id="ARBA00023180"/>
    </source>
</evidence>
<accession>A0A4U6X2I9</accession>
<dbReference type="InterPro" id="IPR052063">
    <property type="entry name" value="Polysaccharide_Lyase_1"/>
</dbReference>
<evidence type="ECO:0000256" key="4">
    <source>
        <dbReference type="SAM" id="SignalP"/>
    </source>
</evidence>
<organism evidence="5 6">
    <name type="scientific">Colletotrichum tanaceti</name>
    <dbReference type="NCBI Taxonomy" id="1306861"/>
    <lineage>
        <taxon>Eukaryota</taxon>
        <taxon>Fungi</taxon>
        <taxon>Dikarya</taxon>
        <taxon>Ascomycota</taxon>
        <taxon>Pezizomycotina</taxon>
        <taxon>Sordariomycetes</taxon>
        <taxon>Hypocreomycetidae</taxon>
        <taxon>Glomerellales</taxon>
        <taxon>Glomerellaceae</taxon>
        <taxon>Colletotrichum</taxon>
        <taxon>Colletotrichum destructivum species complex</taxon>
    </lineage>
</organism>
<dbReference type="InterPro" id="IPR012334">
    <property type="entry name" value="Pectin_lyas_fold"/>
</dbReference>
<keyword evidence="6" id="KW-1185">Reference proteome</keyword>
<reference evidence="5 6" key="1">
    <citation type="journal article" date="2019" name="PLoS ONE">
        <title>Comparative genome analysis indicates high evolutionary potential of pathogenicity genes in Colletotrichum tanaceti.</title>
        <authorList>
            <person name="Lelwala R.V."/>
            <person name="Korhonen P.K."/>
            <person name="Young N.D."/>
            <person name="Scott J.B."/>
            <person name="Ades P.A."/>
            <person name="Gasser R.B."/>
            <person name="Taylor P.W.J."/>
        </authorList>
    </citation>
    <scope>NUCLEOTIDE SEQUENCE [LARGE SCALE GENOMIC DNA]</scope>
    <source>
        <strain evidence="5">BRIP57314</strain>
    </source>
</reference>
<evidence type="ECO:0000256" key="1">
    <source>
        <dbReference type="ARBA" id="ARBA00022723"/>
    </source>
</evidence>
<keyword evidence="4" id="KW-0732">Signal</keyword>
<feature type="region of interest" description="Disordered" evidence="3">
    <location>
        <begin position="19"/>
        <end position="63"/>
    </location>
</feature>
<name>A0A4U6X2I9_9PEZI</name>
<evidence type="ECO:0000313" key="6">
    <source>
        <dbReference type="Proteomes" id="UP000310108"/>
    </source>
</evidence>
<dbReference type="GO" id="GO:0046872">
    <property type="term" value="F:metal ion binding"/>
    <property type="evidence" value="ECO:0007669"/>
    <property type="project" value="UniProtKB-KW"/>
</dbReference>
<evidence type="ECO:0000313" key="5">
    <source>
        <dbReference type="EMBL" id="TKW49365.1"/>
    </source>
</evidence>
<feature type="signal peptide" evidence="4">
    <location>
        <begin position="1"/>
        <end position="19"/>
    </location>
</feature>
<evidence type="ECO:0000256" key="3">
    <source>
        <dbReference type="SAM" id="MobiDB-lite"/>
    </source>
</evidence>
<feature type="chain" id="PRO_5020916996" evidence="4">
    <location>
        <begin position="20"/>
        <end position="871"/>
    </location>
</feature>
<dbReference type="SUPFAM" id="SSF51126">
    <property type="entry name" value="Pectin lyase-like"/>
    <property type="match status" value="1"/>
</dbReference>
<protein>
    <submittedName>
        <fullName evidence="5">Putative pectate lyase C</fullName>
    </submittedName>
</protein>
<dbReference type="PANTHER" id="PTHR42970">
    <property type="entry name" value="PECTATE LYASE C-RELATED"/>
    <property type="match status" value="1"/>
</dbReference>
<dbReference type="Gene3D" id="2.60.40.10">
    <property type="entry name" value="Immunoglobulins"/>
    <property type="match status" value="1"/>
</dbReference>
<dbReference type="AlphaFoldDB" id="A0A4U6X2I9"/>
<dbReference type="InterPro" id="IPR011050">
    <property type="entry name" value="Pectin_lyase_fold/virulence"/>
</dbReference>
<sequence>MKGVLRALALAVLATAASAQEPAPPSASASAPAPASGSPTPTTLATSRLPEASQTPSTGLPAAAPIRVRLNPANVRNLPDADYTTWTVPGAAKANITVGDVTFGLAAGAGSELSGNYYKYQYTRFLSSLGERVVNEGISTSAKDGPAAALALTLSIKGLAPGNHTLLTWHNAWDALAEAGAIDVTVDGRTAETGFKQSVRVDNIWQAAASYVAFEVADAAQEVKVVYAPSGGNGTAAAVADKRAFVNGFEVDAPALGNQISFPSPKHRDERIETGDDNSVTASWTAPSSSVEGLTYNVFLGTSPADLKSVATGVTETSAMLPGLNTVDSFYWRVDVVSGSTTYTGRVFFFRVAHLAFPGAEGWGRYARGGRGGKVIKVTSLEDTADEGTLRHALTVAKGPRTIVFDVGGVITTTSRISVNDQYITLAGQTAPGKGIVIQGNPLGLTGASDVIFRHVRVRPGKVSGQTIDGMGMQGSNHCIFDRCSMGWTIDEAFSSRSAWNITFQRNMISEPLNVAGHKNYPAGTAHGYSATIGGDVGSFHHNLLAHAEGRSWSLGGGVDDKGAFAGQLDIRNNVVYNFGNRVTDGGAKKVNFVGNYYKQGPASTLTYGLRATYEDNMPGMQQYHCAGNSMPGVFDQDSVQYPAGDGTANKTARIACWADVSFAPAPTYQKFFPAPFFEPHVETQPSTEAYKRVLSDAGASQPVRDGHDARVLNETLTGTAAYVGSVSGKKGLIDDPADAGGLEEFPPARRGAAWDADGDGIADWWDGSTGGEGYTPLEGYLNFLADPHAFVSPSRSVEVDLAALALGFKDPRFTAAGAEKGAVTVSGGRATYAAGAEAGIDYFDIGVEDSEGSTWTRRFGVAIFEGAEDV</sequence>
<keyword evidence="5" id="KW-0456">Lyase</keyword>
<keyword evidence="1" id="KW-0479">Metal-binding</keyword>
<dbReference type="Gene3D" id="2.160.20.10">
    <property type="entry name" value="Single-stranded right-handed beta-helix, Pectin lyase-like"/>
    <property type="match status" value="1"/>
</dbReference>
<dbReference type="InterPro" id="IPR013783">
    <property type="entry name" value="Ig-like_fold"/>
</dbReference>
<dbReference type="GO" id="GO:0016829">
    <property type="term" value="F:lyase activity"/>
    <property type="evidence" value="ECO:0007669"/>
    <property type="project" value="UniProtKB-KW"/>
</dbReference>
<dbReference type="Proteomes" id="UP000310108">
    <property type="component" value="Unassembled WGS sequence"/>
</dbReference>
<feature type="region of interest" description="Disordered" evidence="3">
    <location>
        <begin position="263"/>
        <end position="284"/>
    </location>
</feature>
<proteinExistence type="predicted"/>